<dbReference type="OrthoDB" id="9801426at2"/>
<feature type="domain" description="Xylose isomerase-like TIM barrel" evidence="2">
    <location>
        <begin position="25"/>
        <end position="209"/>
    </location>
</feature>
<dbReference type="PANTHER" id="PTHR12110:SF21">
    <property type="entry name" value="XYLOSE ISOMERASE-LIKE TIM BARREL DOMAIN-CONTAINING PROTEIN"/>
    <property type="match status" value="1"/>
</dbReference>
<evidence type="ECO:0000313" key="3">
    <source>
        <dbReference type="EMBL" id="RWZ52887.1"/>
    </source>
</evidence>
<keyword evidence="1" id="KW-0119">Carbohydrate metabolism</keyword>
<dbReference type="InterPro" id="IPR013022">
    <property type="entry name" value="Xyl_isomerase-like_TIM-brl"/>
</dbReference>
<dbReference type="PANTHER" id="PTHR12110">
    <property type="entry name" value="HYDROXYPYRUVATE ISOMERASE"/>
    <property type="match status" value="1"/>
</dbReference>
<evidence type="ECO:0000313" key="4">
    <source>
        <dbReference type="Proteomes" id="UP000288547"/>
    </source>
</evidence>
<keyword evidence="3" id="KW-0413">Isomerase</keyword>
<dbReference type="SUPFAM" id="SSF51658">
    <property type="entry name" value="Xylose isomerase-like"/>
    <property type="match status" value="1"/>
</dbReference>
<name>A0A3S3ZD40_9MICO</name>
<reference evidence="3 4" key="1">
    <citation type="submission" date="2018-12" db="EMBL/GenBank/DDBJ databases">
        <authorList>
            <person name="Li F."/>
        </authorList>
    </citation>
    <scope>NUCLEOTIDE SEQUENCE [LARGE SCALE GENOMIC DNA]</scope>
    <source>
        <strain evidence="3 4">11W25H-1</strain>
    </source>
</reference>
<keyword evidence="4" id="KW-1185">Reference proteome</keyword>
<accession>A0A3S3ZD40</accession>
<dbReference type="InterPro" id="IPR050312">
    <property type="entry name" value="IolE/XylAMocC-like"/>
</dbReference>
<dbReference type="Gene3D" id="3.20.20.150">
    <property type="entry name" value="Divalent-metal-dependent TIM barrel enzymes"/>
    <property type="match status" value="1"/>
</dbReference>
<comment type="caution">
    <text evidence="3">The sequence shown here is derived from an EMBL/GenBank/DDBJ whole genome shotgun (WGS) entry which is preliminary data.</text>
</comment>
<proteinExistence type="predicted"/>
<protein>
    <submittedName>
        <fullName evidence="3">Sugar phosphate isomerase/epimerase</fullName>
    </submittedName>
</protein>
<gene>
    <name evidence="3" type="ORF">ELQ90_02825</name>
</gene>
<dbReference type="Proteomes" id="UP000288547">
    <property type="component" value="Unassembled WGS sequence"/>
</dbReference>
<dbReference type="AlphaFoldDB" id="A0A3S3ZD40"/>
<dbReference type="EMBL" id="RZNB01000001">
    <property type="protein sequence ID" value="RWZ52887.1"/>
    <property type="molecule type" value="Genomic_DNA"/>
</dbReference>
<evidence type="ECO:0000259" key="2">
    <source>
        <dbReference type="Pfam" id="PF01261"/>
    </source>
</evidence>
<sequence>MQHRRGDTMLISASEWVLGDRPTALRRARAAGFDAIELDATPGVDVDRLKHELTEAELSVPSLCWAWNSEDELGSPDADSRRRAQRYLLGSLELAHELGASQLVTLPACRKVAWTLDETRMRGIERAADSISEVLADAPAEVSLALEGLRREESFLMNSLADADVLRSMIDDDRVGLVADVYHLAYEELDPIASLQRFADVITLVHLAEPTRTPLLATSPGVSGLVDQLRVMPGIRSATLEFEVGDDDAALAASVVFARTL</sequence>
<dbReference type="Pfam" id="PF01261">
    <property type="entry name" value="AP_endonuc_2"/>
    <property type="match status" value="1"/>
</dbReference>
<organism evidence="3 4">
    <name type="scientific">Labedella phragmitis</name>
    <dbReference type="NCBI Taxonomy" id="2498849"/>
    <lineage>
        <taxon>Bacteria</taxon>
        <taxon>Bacillati</taxon>
        <taxon>Actinomycetota</taxon>
        <taxon>Actinomycetes</taxon>
        <taxon>Micrococcales</taxon>
        <taxon>Microbacteriaceae</taxon>
        <taxon>Labedella</taxon>
    </lineage>
</organism>
<dbReference type="GO" id="GO:0016853">
    <property type="term" value="F:isomerase activity"/>
    <property type="evidence" value="ECO:0007669"/>
    <property type="project" value="UniProtKB-KW"/>
</dbReference>
<dbReference type="InterPro" id="IPR036237">
    <property type="entry name" value="Xyl_isomerase-like_sf"/>
</dbReference>
<evidence type="ECO:0000256" key="1">
    <source>
        <dbReference type="ARBA" id="ARBA00023277"/>
    </source>
</evidence>